<protein>
    <submittedName>
        <fullName evidence="2">Uncharacterized protein</fullName>
    </submittedName>
</protein>
<dbReference type="RefSeq" id="WP_012937311.1">
    <property type="nucleotide sequence ID" value="NC_013739.1"/>
</dbReference>
<keyword evidence="1" id="KW-1133">Transmembrane helix</keyword>
<accession>D3F2X9</accession>
<sequence length="157" mass="16711">MPDTTPDEFVYTEAIRALGRQHATAAELRNGANLLIATAAITISLLGPVDQAGTLFGWLAVAAFVVVCVMALAVIWPHRGVTAMPEIGPMVMDLTRGSEESGSVTTSGMRRELIMSMASHQHLNAQRLTRVSRAFRTGALVLVVQLLSTVAARVLAS</sequence>
<reference evidence="2 3" key="1">
    <citation type="journal article" date="2010" name="Stand. Genomic Sci.">
        <title>Complete genome sequence of Conexibacter woesei type strain (ID131577).</title>
        <authorList>
            <person name="Pukall R."/>
            <person name="Lapidus A."/>
            <person name="Glavina Del Rio T."/>
            <person name="Copeland A."/>
            <person name="Tice H."/>
            <person name="Cheng J.-F."/>
            <person name="Lucas S."/>
            <person name="Chen F."/>
            <person name="Nolan M."/>
            <person name="Bruce D."/>
            <person name="Goodwin L."/>
            <person name="Pitluck S."/>
            <person name="Mavromatis K."/>
            <person name="Ivanova N."/>
            <person name="Ovchinnikova G."/>
            <person name="Pati A."/>
            <person name="Chen A."/>
            <person name="Palaniappan K."/>
            <person name="Land M."/>
            <person name="Hauser L."/>
            <person name="Chang Y.-J."/>
            <person name="Jeffries C.D."/>
            <person name="Chain P."/>
            <person name="Meincke L."/>
            <person name="Sims D."/>
            <person name="Brettin T."/>
            <person name="Detter J.C."/>
            <person name="Rohde M."/>
            <person name="Goeker M."/>
            <person name="Bristow J."/>
            <person name="Eisen J.A."/>
            <person name="Markowitz V."/>
            <person name="Kyrpides N.C."/>
            <person name="Klenk H.-P."/>
            <person name="Hugenholtz P."/>
        </authorList>
    </citation>
    <scope>NUCLEOTIDE SEQUENCE [LARGE SCALE GENOMIC DNA]</scope>
    <source>
        <strain evidence="3">DSM 14684 / CIP 108061 / JCM 11494 / NBRC 100937 / ID131577</strain>
    </source>
</reference>
<dbReference type="KEGG" id="cwo:Cwoe_5860"/>
<dbReference type="EMBL" id="CP001854">
    <property type="protein sequence ID" value="ADB54260.1"/>
    <property type="molecule type" value="Genomic_DNA"/>
</dbReference>
<dbReference type="Proteomes" id="UP000008229">
    <property type="component" value="Chromosome"/>
</dbReference>
<evidence type="ECO:0000313" key="3">
    <source>
        <dbReference type="Proteomes" id="UP000008229"/>
    </source>
</evidence>
<name>D3F2X9_CONWI</name>
<keyword evidence="3" id="KW-1185">Reference proteome</keyword>
<organism evidence="2 3">
    <name type="scientific">Conexibacter woesei (strain DSM 14684 / CCUG 47730 / CIP 108061 / JCM 11494 / NBRC 100937 / ID131577)</name>
    <dbReference type="NCBI Taxonomy" id="469383"/>
    <lineage>
        <taxon>Bacteria</taxon>
        <taxon>Bacillati</taxon>
        <taxon>Actinomycetota</taxon>
        <taxon>Thermoleophilia</taxon>
        <taxon>Solirubrobacterales</taxon>
        <taxon>Conexibacteraceae</taxon>
        <taxon>Conexibacter</taxon>
    </lineage>
</organism>
<dbReference type="AlphaFoldDB" id="D3F2X9"/>
<feature type="transmembrane region" description="Helical" evidence="1">
    <location>
        <begin position="55"/>
        <end position="76"/>
    </location>
</feature>
<keyword evidence="1" id="KW-0472">Membrane</keyword>
<feature type="transmembrane region" description="Helical" evidence="1">
    <location>
        <begin position="137"/>
        <end position="156"/>
    </location>
</feature>
<feature type="transmembrane region" description="Helical" evidence="1">
    <location>
        <begin position="30"/>
        <end position="49"/>
    </location>
</feature>
<gene>
    <name evidence="2" type="ordered locus">Cwoe_5860</name>
</gene>
<reference evidence="3" key="2">
    <citation type="submission" date="2010-01" db="EMBL/GenBank/DDBJ databases">
        <title>The complete genome of Conexibacter woesei DSM 14684.</title>
        <authorList>
            <consortium name="US DOE Joint Genome Institute (JGI-PGF)"/>
            <person name="Lucas S."/>
            <person name="Copeland A."/>
            <person name="Lapidus A."/>
            <person name="Glavina del Rio T."/>
            <person name="Dalin E."/>
            <person name="Tice H."/>
            <person name="Bruce D."/>
            <person name="Goodwin L."/>
            <person name="Pitluck S."/>
            <person name="Kyrpides N."/>
            <person name="Mavromatis K."/>
            <person name="Ivanova N."/>
            <person name="Mikhailova N."/>
            <person name="Chertkov O."/>
            <person name="Brettin T."/>
            <person name="Detter J.C."/>
            <person name="Han C."/>
            <person name="Larimer F."/>
            <person name="Land M."/>
            <person name="Hauser L."/>
            <person name="Markowitz V."/>
            <person name="Cheng J.-F."/>
            <person name="Hugenholtz P."/>
            <person name="Woyke T."/>
            <person name="Wu D."/>
            <person name="Pukall R."/>
            <person name="Steenblock K."/>
            <person name="Schneider S."/>
            <person name="Klenk H.-P."/>
            <person name="Eisen J.A."/>
        </authorList>
    </citation>
    <scope>NUCLEOTIDE SEQUENCE [LARGE SCALE GENOMIC DNA]</scope>
    <source>
        <strain evidence="3">DSM 14684 / CIP 108061 / JCM 11494 / NBRC 100937 / ID131577</strain>
    </source>
</reference>
<evidence type="ECO:0000256" key="1">
    <source>
        <dbReference type="SAM" id="Phobius"/>
    </source>
</evidence>
<dbReference type="HOGENOM" id="CLU_1674920_0_0_11"/>
<dbReference type="STRING" id="469383.Cwoe_5860"/>
<proteinExistence type="predicted"/>
<evidence type="ECO:0000313" key="2">
    <source>
        <dbReference type="EMBL" id="ADB54260.1"/>
    </source>
</evidence>
<keyword evidence="1" id="KW-0812">Transmembrane</keyword>